<feature type="transmembrane region" description="Helical" evidence="6">
    <location>
        <begin position="177"/>
        <end position="195"/>
    </location>
</feature>
<evidence type="ECO:0000256" key="5">
    <source>
        <dbReference type="SAM" id="MobiDB-lite"/>
    </source>
</evidence>
<dbReference type="EMBL" id="SDIF01000035">
    <property type="protein sequence ID" value="RXS66546.1"/>
    <property type="molecule type" value="Genomic_DNA"/>
</dbReference>
<protein>
    <submittedName>
        <fullName evidence="7">Amino acid permease</fullName>
    </submittedName>
</protein>
<sequence length="545" mass="55931">MRPPVSRRRPPEALRAAPSAASSGPRIKSPDLLIAESGADLEGHGLRRSMGLFQLICFGIGAIVGTGIFVGLSDTVAQAGPAVLVSFVLAAVTCVFTAFSFAELGGAIPVSGSSYSYAYATLGERTAFLVGWCLLLEYGISVSAVAVGWGQYLNELLGGLTGWQLPAALSSPPGDGGIVNVPAVVVMLLAALLLVRGIRESARATAAMAVLKLAILVLFCAIGLSAFRAGNLSPFAPEGVAGITSGASVAFFSYIGFDAITTAGEEVRNPRRNIPVAIMVCIGVVTVLYCLVAASAIGALSAGEVGGRPAALSLIVNRVTHSTLGGAVIAFGAVVAIASVVLAVLYGQTRILMSMSRDGLVPRIFERVSPRTSTPVANTWIVTAVFAVPAAVVPLDAVMNLSTIGTLAVMVAVNLSVMVLRRTRPDLPRRFRVPLFPASPLLGIAFCLYLSYGTGPATWLQFAGFLVAGALVYTCYGRRRSRLGQAPAAQEPVEQEPAAREPVAQEPVAQEPADGAGTGLSGTGLSGTGLSGTGLTRAGVAPREG</sequence>
<dbReference type="Proteomes" id="UP000289482">
    <property type="component" value="Unassembled WGS sequence"/>
</dbReference>
<feature type="region of interest" description="Disordered" evidence="5">
    <location>
        <begin position="1"/>
        <end position="28"/>
    </location>
</feature>
<feature type="transmembrane region" description="Helical" evidence="6">
    <location>
        <begin position="127"/>
        <end position="149"/>
    </location>
</feature>
<feature type="transmembrane region" description="Helical" evidence="6">
    <location>
        <begin position="323"/>
        <end position="347"/>
    </location>
</feature>
<keyword evidence="8" id="KW-1185">Reference proteome</keyword>
<dbReference type="GO" id="GO:0015171">
    <property type="term" value="F:amino acid transmembrane transporter activity"/>
    <property type="evidence" value="ECO:0007669"/>
    <property type="project" value="TreeGrafter"/>
</dbReference>
<organism evidence="7 8">
    <name type="scientific">Streptomyces sioyaensis</name>
    <dbReference type="NCBI Taxonomy" id="67364"/>
    <lineage>
        <taxon>Bacteria</taxon>
        <taxon>Bacillati</taxon>
        <taxon>Actinomycetota</taxon>
        <taxon>Actinomycetes</taxon>
        <taxon>Kitasatosporales</taxon>
        <taxon>Streptomycetaceae</taxon>
        <taxon>Streptomyces</taxon>
    </lineage>
</organism>
<keyword evidence="2 6" id="KW-0812">Transmembrane</keyword>
<feature type="compositionally biased region" description="Low complexity" evidence="5">
    <location>
        <begin position="13"/>
        <end position="26"/>
    </location>
</feature>
<reference evidence="7 8" key="1">
    <citation type="submission" date="2019-01" db="EMBL/GenBank/DDBJ databases">
        <title>Draft genome sequences of the type strain Streptomyces sioyaensis DSM 40032 and its novel strain, TM32, a thermotolerant antibiotics-producing actinobacterium.</title>
        <authorList>
            <person name="Nakaew N."/>
            <person name="Lumyong S."/>
            <person name="Sloan W.T."/>
            <person name="Sungthong R."/>
        </authorList>
    </citation>
    <scope>NUCLEOTIDE SEQUENCE [LARGE SCALE GENOMIC DNA]</scope>
    <source>
        <strain evidence="7 8">DSM 40032</strain>
    </source>
</reference>
<feature type="transmembrane region" description="Helical" evidence="6">
    <location>
        <begin position="401"/>
        <end position="421"/>
    </location>
</feature>
<evidence type="ECO:0000313" key="8">
    <source>
        <dbReference type="Proteomes" id="UP000289482"/>
    </source>
</evidence>
<dbReference type="PANTHER" id="PTHR43243">
    <property type="entry name" value="INNER MEMBRANE TRANSPORTER YGJI-RELATED"/>
    <property type="match status" value="1"/>
</dbReference>
<feature type="transmembrane region" description="Helical" evidence="6">
    <location>
        <begin position="277"/>
        <end position="303"/>
    </location>
</feature>
<proteinExistence type="predicted"/>
<feature type="transmembrane region" description="Helical" evidence="6">
    <location>
        <begin position="239"/>
        <end position="257"/>
    </location>
</feature>
<dbReference type="PANTHER" id="PTHR43243:SF24">
    <property type="entry name" value="CATIONIC AMINO ACID TRANSPORT INTEGRAL MEMBRANE PROTEIN ROCE-RELATED"/>
    <property type="match status" value="1"/>
</dbReference>
<evidence type="ECO:0000256" key="3">
    <source>
        <dbReference type="ARBA" id="ARBA00022989"/>
    </source>
</evidence>
<feature type="transmembrane region" description="Helical" evidence="6">
    <location>
        <begin position="433"/>
        <end position="452"/>
    </location>
</feature>
<gene>
    <name evidence="7" type="ORF">EST54_14870</name>
</gene>
<feature type="transmembrane region" description="Helical" evidence="6">
    <location>
        <begin position="84"/>
        <end position="106"/>
    </location>
</feature>
<feature type="transmembrane region" description="Helical" evidence="6">
    <location>
        <begin position="376"/>
        <end position="395"/>
    </location>
</feature>
<comment type="subcellular location">
    <subcellularLocation>
        <location evidence="1">Membrane</location>
        <topology evidence="1">Multi-pass membrane protein</topology>
    </subcellularLocation>
</comment>
<evidence type="ECO:0000313" key="7">
    <source>
        <dbReference type="EMBL" id="RXS66546.1"/>
    </source>
</evidence>
<dbReference type="PIRSF" id="PIRSF006060">
    <property type="entry name" value="AA_transporter"/>
    <property type="match status" value="1"/>
</dbReference>
<evidence type="ECO:0000256" key="1">
    <source>
        <dbReference type="ARBA" id="ARBA00004141"/>
    </source>
</evidence>
<comment type="caution">
    <text evidence="7">The sequence shown here is derived from an EMBL/GenBank/DDBJ whole genome shotgun (WGS) entry which is preliminary data.</text>
</comment>
<keyword evidence="3 6" id="KW-1133">Transmembrane helix</keyword>
<accession>A0A4Q1QX51</accession>
<dbReference type="RefSeq" id="WP_129248098.1">
    <property type="nucleotide sequence ID" value="NZ_JABZEL010000008.1"/>
</dbReference>
<dbReference type="Pfam" id="PF13520">
    <property type="entry name" value="AA_permease_2"/>
    <property type="match status" value="1"/>
</dbReference>
<dbReference type="Gene3D" id="1.20.1740.10">
    <property type="entry name" value="Amino acid/polyamine transporter I"/>
    <property type="match status" value="1"/>
</dbReference>
<feature type="compositionally biased region" description="Gly residues" evidence="5">
    <location>
        <begin position="516"/>
        <end position="532"/>
    </location>
</feature>
<feature type="compositionally biased region" description="Low complexity" evidence="5">
    <location>
        <begin position="486"/>
        <end position="509"/>
    </location>
</feature>
<name>A0A4Q1QX51_9ACTN</name>
<feature type="transmembrane region" description="Helical" evidence="6">
    <location>
        <begin position="52"/>
        <end position="72"/>
    </location>
</feature>
<evidence type="ECO:0000256" key="2">
    <source>
        <dbReference type="ARBA" id="ARBA00022692"/>
    </source>
</evidence>
<keyword evidence="4 6" id="KW-0472">Membrane</keyword>
<evidence type="ECO:0000256" key="6">
    <source>
        <dbReference type="SAM" id="Phobius"/>
    </source>
</evidence>
<feature type="region of interest" description="Disordered" evidence="5">
    <location>
        <begin position="486"/>
        <end position="545"/>
    </location>
</feature>
<dbReference type="GO" id="GO:0016020">
    <property type="term" value="C:membrane"/>
    <property type="evidence" value="ECO:0007669"/>
    <property type="project" value="UniProtKB-SubCell"/>
</dbReference>
<evidence type="ECO:0000256" key="4">
    <source>
        <dbReference type="ARBA" id="ARBA00023136"/>
    </source>
</evidence>
<feature type="transmembrane region" description="Helical" evidence="6">
    <location>
        <begin position="207"/>
        <end position="227"/>
    </location>
</feature>
<feature type="transmembrane region" description="Helical" evidence="6">
    <location>
        <begin position="458"/>
        <end position="476"/>
    </location>
</feature>
<dbReference type="GeneID" id="95779247"/>
<dbReference type="AlphaFoldDB" id="A0A4Q1QX51"/>
<dbReference type="InterPro" id="IPR002293">
    <property type="entry name" value="AA/rel_permease1"/>
</dbReference>